<dbReference type="CDD" id="cd00130">
    <property type="entry name" value="PAS"/>
    <property type="match status" value="2"/>
</dbReference>
<evidence type="ECO:0000256" key="5">
    <source>
        <dbReference type="ARBA" id="ARBA00022777"/>
    </source>
</evidence>
<sequence>MGSNLTFLFDQSSDFFCLFTREGTIVKTNPALREVLGYTEEELHGKKAYEFSHPADRNRREELFKNVSVNNKTTGLETRTRAKNGRYYNVRWSLMLNAVDNLVYAIGVNLTSGFNNSEYEGTTDNIQHIIQSFNEGFLIIDNNWQITSFNPAFQAITGISGEELKGLNFRQLENMGITEKILAEFETAFKGSLSTQLQYFNTHFNRWLRVNIYPYKDEIALFIRDITNIKTQQLILALEKKVLELNASSLYSLSQTVNELLKGIEEIFPDMICSVLEVDEPRQKLSHLAAPTLPAAYCQAIDGIVIGPKAGSCGTAAYHRSQVIVRDIETNPLWDDYRQLILPHGIKACWSTPIISSNSSQVLATFAVYYSQKREPRNEELRMIERTSNILRVLIENKRTQDHVKEQTRRLQEIAAISSHDIRRPVATILGLVNLFDLRHLDTPLNREIINHLDITAKELDEVIHTIVEKTIYLKGED</sequence>
<accession>A0A223P0A3</accession>
<dbReference type="KEGG" id="muc:MuYL_3652"/>
<keyword evidence="4" id="KW-0808">Transferase</keyword>
<dbReference type="SMART" id="SM00091">
    <property type="entry name" value="PAS"/>
    <property type="match status" value="2"/>
</dbReference>
<dbReference type="PANTHER" id="PTHR43304">
    <property type="entry name" value="PHYTOCHROME-LIKE PROTEIN CPH1"/>
    <property type="match status" value="1"/>
</dbReference>
<dbReference type="AlphaFoldDB" id="A0A223P0A3"/>
<dbReference type="RefSeq" id="WP_094571703.1">
    <property type="nucleotide sequence ID" value="NZ_CP022743.1"/>
</dbReference>
<dbReference type="NCBIfam" id="TIGR00229">
    <property type="entry name" value="sensory_box"/>
    <property type="match status" value="2"/>
</dbReference>
<dbReference type="InterPro" id="IPR035965">
    <property type="entry name" value="PAS-like_dom_sf"/>
</dbReference>
<dbReference type="Pfam" id="PF13185">
    <property type="entry name" value="GAF_2"/>
    <property type="match status" value="1"/>
</dbReference>
<name>A0A223P0A3_9SPHI</name>
<feature type="domain" description="PAS" evidence="6">
    <location>
        <begin position="1"/>
        <end position="71"/>
    </location>
</feature>
<dbReference type="SMART" id="SM00065">
    <property type="entry name" value="GAF"/>
    <property type="match status" value="1"/>
</dbReference>
<dbReference type="GO" id="GO:0000155">
    <property type="term" value="F:phosphorelay sensor kinase activity"/>
    <property type="evidence" value="ECO:0007669"/>
    <property type="project" value="InterPro"/>
</dbReference>
<dbReference type="InterPro" id="IPR000014">
    <property type="entry name" value="PAS"/>
</dbReference>
<dbReference type="EC" id="2.7.13.3" evidence="2"/>
<dbReference type="InterPro" id="IPR013655">
    <property type="entry name" value="PAS_fold_3"/>
</dbReference>
<comment type="catalytic activity">
    <reaction evidence="1">
        <text>ATP + protein L-histidine = ADP + protein N-phospho-L-histidine.</text>
        <dbReference type="EC" id="2.7.13.3"/>
    </reaction>
</comment>
<dbReference type="Gene3D" id="1.10.287.130">
    <property type="match status" value="1"/>
</dbReference>
<dbReference type="InterPro" id="IPR003661">
    <property type="entry name" value="HisK_dim/P_dom"/>
</dbReference>
<keyword evidence="8" id="KW-1185">Reference proteome</keyword>
<dbReference type="Gene3D" id="3.30.450.20">
    <property type="entry name" value="PAS domain"/>
    <property type="match status" value="2"/>
</dbReference>
<keyword evidence="3" id="KW-0597">Phosphoprotein</keyword>
<dbReference type="InterPro" id="IPR052162">
    <property type="entry name" value="Sensor_kinase/Photoreceptor"/>
</dbReference>
<evidence type="ECO:0000313" key="8">
    <source>
        <dbReference type="Proteomes" id="UP000215002"/>
    </source>
</evidence>
<feature type="domain" description="PAS" evidence="6">
    <location>
        <begin position="122"/>
        <end position="166"/>
    </location>
</feature>
<evidence type="ECO:0000256" key="1">
    <source>
        <dbReference type="ARBA" id="ARBA00000085"/>
    </source>
</evidence>
<gene>
    <name evidence="7" type="ORF">MuYL_3652</name>
</gene>
<dbReference type="PANTHER" id="PTHR43304:SF1">
    <property type="entry name" value="PAC DOMAIN-CONTAINING PROTEIN"/>
    <property type="match status" value="1"/>
</dbReference>
<evidence type="ECO:0000313" key="7">
    <source>
        <dbReference type="EMBL" id="ASU35537.1"/>
    </source>
</evidence>
<evidence type="ECO:0000259" key="6">
    <source>
        <dbReference type="PROSITE" id="PS50112"/>
    </source>
</evidence>
<dbReference type="PROSITE" id="PS50112">
    <property type="entry name" value="PAS"/>
    <property type="match status" value="2"/>
</dbReference>
<dbReference type="SUPFAM" id="SSF55785">
    <property type="entry name" value="PYP-like sensor domain (PAS domain)"/>
    <property type="match status" value="2"/>
</dbReference>
<dbReference type="Pfam" id="PF13426">
    <property type="entry name" value="PAS_9"/>
    <property type="match status" value="1"/>
</dbReference>
<dbReference type="CDD" id="cd00082">
    <property type="entry name" value="HisKA"/>
    <property type="match status" value="1"/>
</dbReference>
<dbReference type="Pfam" id="PF08447">
    <property type="entry name" value="PAS_3"/>
    <property type="match status" value="1"/>
</dbReference>
<evidence type="ECO:0000256" key="4">
    <source>
        <dbReference type="ARBA" id="ARBA00022679"/>
    </source>
</evidence>
<proteinExistence type="predicted"/>
<reference evidence="7 8" key="1">
    <citation type="submission" date="2017-08" db="EMBL/GenBank/DDBJ databases">
        <title>Complete genome sequence of Mucilaginibacter sp. strain BJC16-A31.</title>
        <authorList>
            <consortium name="Henan University of Science and Technology"/>
            <person name="You X."/>
        </authorList>
    </citation>
    <scope>NUCLEOTIDE SEQUENCE [LARGE SCALE GENOMIC DNA]</scope>
    <source>
        <strain evidence="7 8">BJC16-A31</strain>
    </source>
</reference>
<dbReference type="InterPro" id="IPR036097">
    <property type="entry name" value="HisK_dim/P_sf"/>
</dbReference>
<protein>
    <recommendedName>
        <fullName evidence="2">histidine kinase</fullName>
        <ecNumber evidence="2">2.7.13.3</ecNumber>
    </recommendedName>
</protein>
<dbReference type="EMBL" id="CP022743">
    <property type="protein sequence ID" value="ASU35537.1"/>
    <property type="molecule type" value="Genomic_DNA"/>
</dbReference>
<dbReference type="Gene3D" id="3.30.450.40">
    <property type="match status" value="1"/>
</dbReference>
<keyword evidence="5" id="KW-0418">Kinase</keyword>
<evidence type="ECO:0000256" key="3">
    <source>
        <dbReference type="ARBA" id="ARBA00022553"/>
    </source>
</evidence>
<dbReference type="InterPro" id="IPR003018">
    <property type="entry name" value="GAF"/>
</dbReference>
<dbReference type="InterPro" id="IPR029016">
    <property type="entry name" value="GAF-like_dom_sf"/>
</dbReference>
<dbReference type="Proteomes" id="UP000215002">
    <property type="component" value="Chromosome"/>
</dbReference>
<evidence type="ECO:0000256" key="2">
    <source>
        <dbReference type="ARBA" id="ARBA00012438"/>
    </source>
</evidence>
<dbReference type="OrthoDB" id="9759607at2"/>
<organism evidence="7 8">
    <name type="scientific">Mucilaginibacter xinganensis</name>
    <dbReference type="NCBI Taxonomy" id="1234841"/>
    <lineage>
        <taxon>Bacteria</taxon>
        <taxon>Pseudomonadati</taxon>
        <taxon>Bacteroidota</taxon>
        <taxon>Sphingobacteriia</taxon>
        <taxon>Sphingobacteriales</taxon>
        <taxon>Sphingobacteriaceae</taxon>
        <taxon>Mucilaginibacter</taxon>
    </lineage>
</organism>
<dbReference type="SUPFAM" id="SSF47384">
    <property type="entry name" value="Homodimeric domain of signal transducing histidine kinase"/>
    <property type="match status" value="1"/>
</dbReference>
<dbReference type="SUPFAM" id="SSF55781">
    <property type="entry name" value="GAF domain-like"/>
    <property type="match status" value="1"/>
</dbReference>